<dbReference type="InterPro" id="IPR043142">
    <property type="entry name" value="PapC-like_C_sf"/>
</dbReference>
<dbReference type="InterPro" id="IPR037224">
    <property type="entry name" value="PapC_N_sf"/>
</dbReference>
<evidence type="ECO:0000256" key="9">
    <source>
        <dbReference type="SAM" id="MobiDB-lite"/>
    </source>
</evidence>
<dbReference type="PANTHER" id="PTHR30451:SF20">
    <property type="entry name" value="FIMBRIAE USHER"/>
    <property type="match status" value="1"/>
</dbReference>
<evidence type="ECO:0000256" key="6">
    <source>
        <dbReference type="ARBA" id="ARBA00022729"/>
    </source>
</evidence>
<dbReference type="Gene3D" id="2.60.40.2070">
    <property type="match status" value="1"/>
</dbReference>
<dbReference type="EMBL" id="WNNK01000003">
    <property type="protein sequence ID" value="MUF03657.1"/>
    <property type="molecule type" value="Genomic_DNA"/>
</dbReference>
<dbReference type="AlphaFoldDB" id="A0A6I3W0D4"/>
<dbReference type="Gene3D" id="3.10.20.410">
    <property type="match status" value="1"/>
</dbReference>
<evidence type="ECO:0000256" key="4">
    <source>
        <dbReference type="ARBA" id="ARBA00022452"/>
    </source>
</evidence>
<feature type="compositionally biased region" description="Polar residues" evidence="9">
    <location>
        <begin position="1"/>
        <end position="28"/>
    </location>
</feature>
<dbReference type="InterPro" id="IPR025949">
    <property type="entry name" value="PapC-like_C"/>
</dbReference>
<sequence>MLSATTRGEVVATTSSAQASLPSHTHAQQPRDSEKHIVFDPQMLNQGEGSTLIDITRFERPDIIAPGKYRIDLLVNGLWRGTEEVEFKTVAGQDSAQFCYDRALLLRAGIDLLRSADGQGSGRKRAAVSQRQTCTSLDRYVPGALVKFDVAQQKLYIVVAQYYLQSAASSTYVDPQAWDSGVTAALLNYNSNLFSSKSTGASYTSGYTGLNMGLNLGAWRLRHNGTASWSSLAGSQYQRGYTYAQSDLTAWNSQLLLGENSTNGDLFDAVSFRGVQLFSDDRMLPDTQRYYAPVVRGTASSNARVSVYQRGYLVYETTVAPGPFEIGDLQAASFGGDLQVTVTEANGEARSFTVPFATTVQLLRPGATRYSATVGQVTDLGLNQSKQFVAQGTLQRGLDNRFTGYGGFALTGDYRSGLFGTAVNTAIGGFAVDLTLASTDLPDGQDLQGSSARLSFSKNLPNTGTHFSLLTYRYSTGGYLGLRDAVALHDLMRTEAPRADSFARLRSRLDANISQRLGGDSGSIYLNGSSIEYWNQPGKTLNFSVGYSNQWFGNSYSITAQRTQGLSGGTLNGGAGGNTMLTLNLSIPLGRETRGAPVMNGFVSHDDFSGTRLSSGVSGTMDAAGNAAYAVSMSGDDQTPGATSNASLNYRLPQVSLGASLSQGRDYRQGSIGASGGVVMHEGGLTFSQPLGETVGLVHVPRAKGAYVGYAGSSVDGNGYAIVPSLMPYQLNNIDIDPAGMPDDIELQLSSRSVAPRAGAVVKLDYPTRKSRPFLIDSRLSNGDPLPFAAMALDSESGLPVGAVGQGSRLVVRSDKDAGSIRVEWGRERSQQCLIDYVLPVKEAGYQNGYTVLTLICRALSVSGLEPVAKDGGA</sequence>
<evidence type="ECO:0000256" key="2">
    <source>
        <dbReference type="ARBA" id="ARBA00008064"/>
    </source>
</evidence>
<dbReference type="GO" id="GO:0009279">
    <property type="term" value="C:cell outer membrane"/>
    <property type="evidence" value="ECO:0007669"/>
    <property type="project" value="UniProtKB-SubCell"/>
</dbReference>
<dbReference type="InterPro" id="IPR000015">
    <property type="entry name" value="Fimb_usher"/>
</dbReference>
<dbReference type="Pfam" id="PF00577">
    <property type="entry name" value="Usher"/>
    <property type="match status" value="1"/>
</dbReference>
<feature type="domain" description="PapC-like C-terminal" evidence="10">
    <location>
        <begin position="775"/>
        <end position="840"/>
    </location>
</feature>
<evidence type="ECO:0000256" key="3">
    <source>
        <dbReference type="ARBA" id="ARBA00022448"/>
    </source>
</evidence>
<dbReference type="FunFam" id="2.60.40.3110:FF:000001">
    <property type="entry name" value="Putative fimbrial outer membrane usher"/>
    <property type="match status" value="1"/>
</dbReference>
<dbReference type="SUPFAM" id="SSF141729">
    <property type="entry name" value="FimD N-terminal domain-like"/>
    <property type="match status" value="1"/>
</dbReference>
<evidence type="ECO:0000256" key="8">
    <source>
        <dbReference type="ARBA" id="ARBA00023237"/>
    </source>
</evidence>
<accession>A0A6I3W0D4</accession>
<comment type="similarity">
    <text evidence="2">Belongs to the fimbrial export usher family.</text>
</comment>
<evidence type="ECO:0000259" key="11">
    <source>
        <dbReference type="Pfam" id="PF13954"/>
    </source>
</evidence>
<reference evidence="12 13" key="1">
    <citation type="submission" date="2019-11" db="EMBL/GenBank/DDBJ databases">
        <title>Pseudomonas karstica sp. nov. and Pseudomonas spelaei sp. nov. from karst caves.</title>
        <authorList>
            <person name="Zeman M."/>
        </authorList>
    </citation>
    <scope>NUCLEOTIDE SEQUENCE [LARGE SCALE GENOMIC DNA]</scope>
    <source>
        <strain evidence="12 13">CCM 7893</strain>
    </source>
</reference>
<name>A0A6I3W0D4_9PSED</name>
<dbReference type="InterPro" id="IPR042186">
    <property type="entry name" value="FimD_plug_dom"/>
</dbReference>
<dbReference type="InterPro" id="IPR025885">
    <property type="entry name" value="PapC_N"/>
</dbReference>
<dbReference type="Pfam" id="PF13954">
    <property type="entry name" value="PapC_N"/>
    <property type="match status" value="1"/>
</dbReference>
<keyword evidence="5" id="KW-0812">Transmembrane</keyword>
<keyword evidence="8" id="KW-0998">Cell outer membrane</keyword>
<protein>
    <submittedName>
        <fullName evidence="12">Fimbria/pilus outer membrane usher protein</fullName>
    </submittedName>
</protein>
<evidence type="ECO:0000259" key="10">
    <source>
        <dbReference type="Pfam" id="PF13953"/>
    </source>
</evidence>
<gene>
    <name evidence="12" type="ORF">GNF76_04890</name>
</gene>
<evidence type="ECO:0000256" key="5">
    <source>
        <dbReference type="ARBA" id="ARBA00022692"/>
    </source>
</evidence>
<dbReference type="GO" id="GO:0009297">
    <property type="term" value="P:pilus assembly"/>
    <property type="evidence" value="ECO:0007669"/>
    <property type="project" value="InterPro"/>
</dbReference>
<feature type="domain" description="PapC N-terminal" evidence="11">
    <location>
        <begin position="39"/>
        <end position="192"/>
    </location>
</feature>
<dbReference type="Proteomes" id="UP000438196">
    <property type="component" value="Unassembled WGS sequence"/>
</dbReference>
<dbReference type="OrthoDB" id="6554712at2"/>
<keyword evidence="7" id="KW-0472">Membrane</keyword>
<keyword evidence="13" id="KW-1185">Reference proteome</keyword>
<keyword evidence="3" id="KW-0813">Transport</keyword>
<keyword evidence="4" id="KW-1134">Transmembrane beta strand</keyword>
<dbReference type="Gene3D" id="2.60.40.3110">
    <property type="match status" value="1"/>
</dbReference>
<comment type="caution">
    <text evidence="12">The sequence shown here is derived from an EMBL/GenBank/DDBJ whole genome shotgun (WGS) entry which is preliminary data.</text>
</comment>
<dbReference type="PANTHER" id="PTHR30451">
    <property type="entry name" value="OUTER MEMBRANE USHER PROTEIN"/>
    <property type="match status" value="1"/>
</dbReference>
<proteinExistence type="inferred from homology"/>
<dbReference type="Gene3D" id="2.60.40.2610">
    <property type="entry name" value="Outer membrane usher protein FimD, plug domain"/>
    <property type="match status" value="1"/>
</dbReference>
<dbReference type="Pfam" id="PF13953">
    <property type="entry name" value="PapC_C"/>
    <property type="match status" value="1"/>
</dbReference>
<keyword evidence="6" id="KW-0732">Signal</keyword>
<feature type="region of interest" description="Disordered" evidence="9">
    <location>
        <begin position="1"/>
        <end position="33"/>
    </location>
</feature>
<comment type="subcellular location">
    <subcellularLocation>
        <location evidence="1">Cell outer membrane</location>
        <topology evidence="1">Multi-pass membrane protein</topology>
    </subcellularLocation>
</comment>
<organism evidence="12 13">
    <name type="scientific">Pseudomonas spelaei</name>
    <dbReference type="NCBI Taxonomy" id="1055469"/>
    <lineage>
        <taxon>Bacteria</taxon>
        <taxon>Pseudomonadati</taxon>
        <taxon>Pseudomonadota</taxon>
        <taxon>Gammaproteobacteria</taxon>
        <taxon>Pseudomonadales</taxon>
        <taxon>Pseudomonadaceae</taxon>
        <taxon>Pseudomonas</taxon>
    </lineage>
</organism>
<evidence type="ECO:0000313" key="12">
    <source>
        <dbReference type="EMBL" id="MUF03657.1"/>
    </source>
</evidence>
<dbReference type="GO" id="GO:0015473">
    <property type="term" value="F:fimbrial usher porin activity"/>
    <property type="evidence" value="ECO:0007669"/>
    <property type="project" value="InterPro"/>
</dbReference>
<evidence type="ECO:0000313" key="13">
    <source>
        <dbReference type="Proteomes" id="UP000438196"/>
    </source>
</evidence>
<evidence type="ECO:0000256" key="7">
    <source>
        <dbReference type="ARBA" id="ARBA00023136"/>
    </source>
</evidence>
<evidence type="ECO:0000256" key="1">
    <source>
        <dbReference type="ARBA" id="ARBA00004571"/>
    </source>
</evidence>